<name>A0ABN1KAX9_9BURK</name>
<evidence type="ECO:0000313" key="2">
    <source>
        <dbReference type="Proteomes" id="UP001500279"/>
    </source>
</evidence>
<keyword evidence="2" id="KW-1185">Reference proteome</keyword>
<accession>A0ABN1KAX9</accession>
<comment type="caution">
    <text evidence="1">The sequence shown here is derived from an EMBL/GenBank/DDBJ whole genome shotgun (WGS) entry which is preliminary data.</text>
</comment>
<protein>
    <submittedName>
        <fullName evidence="1">Uncharacterized protein</fullName>
    </submittedName>
</protein>
<dbReference type="EMBL" id="BAAAEW010000026">
    <property type="protein sequence ID" value="GAA0760738.1"/>
    <property type="molecule type" value="Genomic_DNA"/>
</dbReference>
<sequence length="207" mass="21341">MTGCNNIAAQKAELVQQAPPCCAGLSAQAATPWQPRPFSVQIPEHGPVLAFSTGNSRYAIVDLAGSGKPPQHLALASGAWPQSLLGTGRWAPVFFPAATFADAQWRVLVTLDNTEQSPGSCAAGASCSTRTLDVAVPIEARYLVIHTPGRLVGATEGGRPTGGVAASSIYRINGAFVSVGGGLTTERTVGMSYGSVEVLPVEFPNPP</sequence>
<reference evidence="1 2" key="1">
    <citation type="journal article" date="2019" name="Int. J. Syst. Evol. Microbiol.">
        <title>The Global Catalogue of Microorganisms (GCM) 10K type strain sequencing project: providing services to taxonomists for standard genome sequencing and annotation.</title>
        <authorList>
            <consortium name="The Broad Institute Genomics Platform"/>
            <consortium name="The Broad Institute Genome Sequencing Center for Infectious Disease"/>
            <person name="Wu L."/>
            <person name="Ma J."/>
        </authorList>
    </citation>
    <scope>NUCLEOTIDE SEQUENCE [LARGE SCALE GENOMIC DNA]</scope>
    <source>
        <strain evidence="1 2">JCM 15503</strain>
    </source>
</reference>
<evidence type="ECO:0000313" key="1">
    <source>
        <dbReference type="EMBL" id="GAA0760738.1"/>
    </source>
</evidence>
<gene>
    <name evidence="1" type="ORF">GCM10009107_43590</name>
</gene>
<dbReference type="Proteomes" id="UP001500279">
    <property type="component" value="Unassembled WGS sequence"/>
</dbReference>
<proteinExistence type="predicted"/>
<organism evidence="1 2">
    <name type="scientific">Ideonella azotifigens</name>
    <dbReference type="NCBI Taxonomy" id="513160"/>
    <lineage>
        <taxon>Bacteria</taxon>
        <taxon>Pseudomonadati</taxon>
        <taxon>Pseudomonadota</taxon>
        <taxon>Betaproteobacteria</taxon>
        <taxon>Burkholderiales</taxon>
        <taxon>Sphaerotilaceae</taxon>
        <taxon>Ideonella</taxon>
    </lineage>
</organism>